<feature type="compositionally biased region" description="Acidic residues" evidence="1">
    <location>
        <begin position="614"/>
        <end position="664"/>
    </location>
</feature>
<feature type="region of interest" description="Disordered" evidence="1">
    <location>
        <begin position="155"/>
        <end position="295"/>
    </location>
</feature>
<feature type="compositionally biased region" description="Polar residues" evidence="1">
    <location>
        <begin position="561"/>
        <end position="582"/>
    </location>
</feature>
<dbReference type="STRING" id="29172.A0A0D8Y9T7"/>
<feature type="compositionally biased region" description="Polar residues" evidence="1">
    <location>
        <begin position="155"/>
        <end position="173"/>
    </location>
</feature>
<evidence type="ECO:0000256" key="1">
    <source>
        <dbReference type="SAM" id="MobiDB-lite"/>
    </source>
</evidence>
<feature type="compositionally biased region" description="Polar residues" evidence="1">
    <location>
        <begin position="124"/>
        <end position="138"/>
    </location>
</feature>
<feature type="compositionally biased region" description="Polar residues" evidence="1">
    <location>
        <begin position="278"/>
        <end position="295"/>
    </location>
</feature>
<dbReference type="AlphaFoldDB" id="A0A0D8Y9T7"/>
<feature type="compositionally biased region" description="Polar residues" evidence="1">
    <location>
        <begin position="247"/>
        <end position="269"/>
    </location>
</feature>
<evidence type="ECO:0000313" key="2">
    <source>
        <dbReference type="EMBL" id="KJH53515.1"/>
    </source>
</evidence>
<organism evidence="2 3">
    <name type="scientific">Dictyocaulus viviparus</name>
    <name type="common">Bovine lungworm</name>
    <dbReference type="NCBI Taxonomy" id="29172"/>
    <lineage>
        <taxon>Eukaryota</taxon>
        <taxon>Metazoa</taxon>
        <taxon>Ecdysozoa</taxon>
        <taxon>Nematoda</taxon>
        <taxon>Chromadorea</taxon>
        <taxon>Rhabditida</taxon>
        <taxon>Rhabditina</taxon>
        <taxon>Rhabditomorpha</taxon>
        <taxon>Strongyloidea</taxon>
        <taxon>Metastrongylidae</taxon>
        <taxon>Dictyocaulus</taxon>
    </lineage>
</organism>
<protein>
    <submittedName>
        <fullName evidence="2">Uncharacterized protein</fullName>
    </submittedName>
</protein>
<proteinExistence type="predicted"/>
<evidence type="ECO:0000313" key="3">
    <source>
        <dbReference type="Proteomes" id="UP000053766"/>
    </source>
</evidence>
<gene>
    <name evidence="2" type="ORF">DICVIV_00258</name>
</gene>
<feature type="region of interest" description="Disordered" evidence="1">
    <location>
        <begin position="106"/>
        <end position="141"/>
    </location>
</feature>
<keyword evidence="3" id="KW-1185">Reference proteome</keyword>
<accession>A0A0D8Y9T7</accession>
<feature type="region of interest" description="Disordered" evidence="1">
    <location>
        <begin position="611"/>
        <end position="679"/>
    </location>
</feature>
<feature type="region of interest" description="Disordered" evidence="1">
    <location>
        <begin position="559"/>
        <end position="588"/>
    </location>
</feature>
<dbReference type="OrthoDB" id="5874817at2759"/>
<feature type="compositionally biased region" description="Low complexity" evidence="1">
    <location>
        <begin position="202"/>
        <end position="214"/>
    </location>
</feature>
<name>A0A0D8Y9T7_DICVI</name>
<sequence length="964" mass="108443">MKEVDLINRPPRLPMIGRGISNDVDKAYQKLCDKYVKDDSDRKIIEGKTNNSDGCYIVIIDSKSNDVDKAYQKLCDKYVKDDSDRKIIEGKTNNLNHRSFISYSDADGEECTSEDDQKKKQKELSSQTYSTSIESTPKCSPIADRTQKIDSIDNQTNQCASNRSLIPPSSSKVSADESHQNMVKPSVLPEKEIINCSHSKDTNSITSSLSNSQESESRHVLGDSVSMAEESVPPHVTDISRPELSIQIPQSVKESPSANSIRNSIQKNESSSDDDFSTGLSSSIEDQVEQNSNDQTMNFTISLDSLKEIGDSFQPSNNLKPPSTLVSEDVEVVRVCSWRNLAHRLPVSEFTRSKSVTTNNAQASMKENTLQLPNEFHNHKKNDEESNDMKQMSEAAGSEGIEGIENESELTSKPLPPLLLVTTPSQPSTPMNETNSALVCEESTDGDWTEAEDEADYESDFEYSISQTFSLKDARPIGDLYPLDHSPTRCSPFVSDYDSDGSMPLFTLPSRAAESRGRVDSLLAVPPPSFTCSITYDGQESWDEDSLHSCADFDDEYYGRQTRSSRPASSTIDTYLSPTSYSSEEDFDGTHFHDEVDVGCTLRLVDKAALRGDSEEESDYSDEEYSGEEYWDEDEEYDEDESYHDDEEQNDEEEEKEESAEDDDMHSVECSTDEETKEASCELVVALPAEVEEDVNYEEIEDEFEVRENVNATVELATPQVVQKTQEYPELRREITYTKDLKLLTEVDKAEQLNINQDETAKAIKKRVIKDGTSEKVTTLRIPQRVAPVEETITYDESTILPDEEIYELNLQHHEEDKGTHDVAVVPTYVRPQTEKFAEKNKHDANDGYILTGFVLLNTDSAIQYYDVLQRYATSIASLIYSLSENQLLNPIGTIEIGSKESTRHFSNKKVATDFARKAVIQPPKLQTASTQKVETKIAPDFNCWFVLKSKKTSSRILEEWMDN</sequence>
<dbReference type="EMBL" id="KN716151">
    <property type="protein sequence ID" value="KJH53515.1"/>
    <property type="molecule type" value="Genomic_DNA"/>
</dbReference>
<reference evidence="3" key="2">
    <citation type="journal article" date="2016" name="Sci. Rep.">
        <title>Dictyocaulus viviparus genome, variome and transcriptome elucidate lungworm biology and support future intervention.</title>
        <authorList>
            <person name="McNulty S.N."/>
            <person name="Strube C."/>
            <person name="Rosa B.A."/>
            <person name="Martin J.C."/>
            <person name="Tyagi R."/>
            <person name="Choi Y.J."/>
            <person name="Wang Q."/>
            <person name="Hallsworth Pepin K."/>
            <person name="Zhang X."/>
            <person name="Ozersky P."/>
            <person name="Wilson R.K."/>
            <person name="Sternberg P.W."/>
            <person name="Gasser R.B."/>
            <person name="Mitreva M."/>
        </authorList>
    </citation>
    <scope>NUCLEOTIDE SEQUENCE [LARGE SCALE GENOMIC DNA]</scope>
    <source>
        <strain evidence="3">HannoverDv2000</strain>
    </source>
</reference>
<feature type="compositionally biased region" description="Basic and acidic residues" evidence="1">
    <location>
        <begin position="189"/>
        <end position="201"/>
    </location>
</feature>
<reference evidence="2 3" key="1">
    <citation type="submission" date="2013-11" db="EMBL/GenBank/DDBJ databases">
        <title>Draft genome of the bovine lungworm Dictyocaulus viviparus.</title>
        <authorList>
            <person name="Mitreva M."/>
        </authorList>
    </citation>
    <scope>NUCLEOTIDE SEQUENCE [LARGE SCALE GENOMIC DNA]</scope>
    <source>
        <strain evidence="2 3">HannoverDv2000</strain>
    </source>
</reference>
<dbReference type="Proteomes" id="UP000053766">
    <property type="component" value="Unassembled WGS sequence"/>
</dbReference>